<protein>
    <submittedName>
        <fullName evidence="2">Uncharacterized protein</fullName>
    </submittedName>
</protein>
<evidence type="ECO:0000313" key="3">
    <source>
        <dbReference type="Proteomes" id="UP001597216"/>
    </source>
</evidence>
<evidence type="ECO:0000256" key="1">
    <source>
        <dbReference type="SAM" id="SignalP"/>
    </source>
</evidence>
<feature type="chain" id="PRO_5047069372" evidence="1">
    <location>
        <begin position="33"/>
        <end position="133"/>
    </location>
</feature>
<name>A0ABW3T4W9_9CAUL</name>
<proteinExistence type="predicted"/>
<dbReference type="RefSeq" id="WP_377354309.1">
    <property type="nucleotide sequence ID" value="NZ_JBHTLQ010000043.1"/>
</dbReference>
<comment type="caution">
    <text evidence="2">The sequence shown here is derived from an EMBL/GenBank/DDBJ whole genome shotgun (WGS) entry which is preliminary data.</text>
</comment>
<keyword evidence="3" id="KW-1185">Reference proteome</keyword>
<accession>A0ABW3T4W9</accession>
<feature type="signal peptide" evidence="1">
    <location>
        <begin position="1"/>
        <end position="32"/>
    </location>
</feature>
<reference evidence="3" key="1">
    <citation type="journal article" date="2019" name="Int. J. Syst. Evol. Microbiol.">
        <title>The Global Catalogue of Microorganisms (GCM) 10K type strain sequencing project: providing services to taxonomists for standard genome sequencing and annotation.</title>
        <authorList>
            <consortium name="The Broad Institute Genomics Platform"/>
            <consortium name="The Broad Institute Genome Sequencing Center for Infectious Disease"/>
            <person name="Wu L."/>
            <person name="Ma J."/>
        </authorList>
    </citation>
    <scope>NUCLEOTIDE SEQUENCE [LARGE SCALE GENOMIC DNA]</scope>
    <source>
        <strain evidence="3">CCUG 55074</strain>
    </source>
</reference>
<dbReference type="EMBL" id="JBHTLQ010000043">
    <property type="protein sequence ID" value="MFD1192090.1"/>
    <property type="molecule type" value="Genomic_DNA"/>
</dbReference>
<organism evidence="2 3">
    <name type="scientific">Phenylobacterium conjunctum</name>
    <dbReference type="NCBI Taxonomy" id="1298959"/>
    <lineage>
        <taxon>Bacteria</taxon>
        <taxon>Pseudomonadati</taxon>
        <taxon>Pseudomonadota</taxon>
        <taxon>Alphaproteobacteria</taxon>
        <taxon>Caulobacterales</taxon>
        <taxon>Caulobacteraceae</taxon>
        <taxon>Phenylobacterium</taxon>
    </lineage>
</organism>
<evidence type="ECO:0000313" key="2">
    <source>
        <dbReference type="EMBL" id="MFD1192090.1"/>
    </source>
</evidence>
<keyword evidence="1" id="KW-0732">Signal</keyword>
<dbReference type="Proteomes" id="UP001597216">
    <property type="component" value="Unassembled WGS sequence"/>
</dbReference>
<sequence length="133" mass="14252">MTGKFQGLNPRKAAIGGIALLTIAAISDSAMANTQCEDSAGWTALYARCDARSVCKVNDPIYYSQAIPIGKHQNAAAQQKRFQAMASKAAGKPMGAYVTQTAGGCLRNAKSADDFIKLLRETSPENAFIFLRY</sequence>
<gene>
    <name evidence="2" type="ORF">ACFQ27_15990</name>
</gene>